<proteinExistence type="predicted"/>
<reference evidence="1 2" key="1">
    <citation type="submission" date="2016-09" db="EMBL/GenBank/DDBJ databases">
        <title>Couchioplanes caeruleus draft genome sequence.</title>
        <authorList>
            <person name="Sheehan J."/>
            <person name="Caffrey P."/>
        </authorList>
    </citation>
    <scope>NUCLEOTIDE SEQUENCE [LARGE SCALE GENOMIC DNA]</scope>
    <source>
        <strain evidence="1 2">DSM 43634</strain>
    </source>
</reference>
<dbReference type="AlphaFoldDB" id="A0A1K0FXE8"/>
<dbReference type="RefSeq" id="WP_071809869.1">
    <property type="nucleotide sequence ID" value="NZ_MEIA01000547.1"/>
</dbReference>
<evidence type="ECO:0000313" key="1">
    <source>
        <dbReference type="EMBL" id="OJF09754.1"/>
    </source>
</evidence>
<comment type="caution">
    <text evidence="1">The sequence shown here is derived from an EMBL/GenBank/DDBJ whole genome shotgun (WGS) entry which is preliminary data.</text>
</comment>
<name>A0A1K0FXE8_9ACTN</name>
<evidence type="ECO:0000313" key="2">
    <source>
        <dbReference type="Proteomes" id="UP000182486"/>
    </source>
</evidence>
<gene>
    <name evidence="1" type="ORF">BG844_35795</name>
</gene>
<organism evidence="1 2">
    <name type="scientific">Couchioplanes caeruleus subsp. caeruleus</name>
    <dbReference type="NCBI Taxonomy" id="56427"/>
    <lineage>
        <taxon>Bacteria</taxon>
        <taxon>Bacillati</taxon>
        <taxon>Actinomycetota</taxon>
        <taxon>Actinomycetes</taxon>
        <taxon>Micromonosporales</taxon>
        <taxon>Micromonosporaceae</taxon>
        <taxon>Couchioplanes</taxon>
    </lineage>
</organism>
<protein>
    <submittedName>
        <fullName evidence="1">Uncharacterized protein</fullName>
    </submittedName>
</protein>
<dbReference type="Proteomes" id="UP000182486">
    <property type="component" value="Unassembled WGS sequence"/>
</dbReference>
<sequence>MEIIGAPGVGVPDHHGRVGLDQAGRFDRPIALPAASPPYDVLLAEGGPRVQCVDGNLVVQGTAPHVGSAALDGIRQAGVAVEVASCDLTDSIATAFWGTPVRCRGRC</sequence>
<dbReference type="EMBL" id="MEIA01000547">
    <property type="protein sequence ID" value="OJF09754.1"/>
    <property type="molecule type" value="Genomic_DNA"/>
</dbReference>
<accession>A0A1K0FXE8</accession>
<keyword evidence="2" id="KW-1185">Reference proteome</keyword>